<reference evidence="3" key="1">
    <citation type="submission" date="2015-10" db="EMBL/GenBank/DDBJ databases">
        <authorList>
            <person name="Devillers H."/>
        </authorList>
    </citation>
    <scope>NUCLEOTIDE SEQUENCE [LARGE SCALE GENOMIC DNA]</scope>
</reference>
<dbReference type="OrthoDB" id="4065244at2759"/>
<keyword evidence="1" id="KW-0175">Coiled coil</keyword>
<name>A0A0P1KTS1_9SACH</name>
<evidence type="ECO:0000256" key="1">
    <source>
        <dbReference type="SAM" id="Coils"/>
    </source>
</evidence>
<keyword evidence="3" id="KW-1185">Reference proteome</keyword>
<sequence>MEPQEVAAAAGVHPIELCVYSVLSNNLDGIYQSVNDLRESQALLVVRLKQIRNLLKEEQEYYSEEEGLKTERERLEKLELRVEKLTQKYKKLLENCV</sequence>
<proteinExistence type="predicted"/>
<organism evidence="2 3">
    <name type="scientific">Lachancea quebecensis</name>
    <dbReference type="NCBI Taxonomy" id="1654605"/>
    <lineage>
        <taxon>Eukaryota</taxon>
        <taxon>Fungi</taxon>
        <taxon>Dikarya</taxon>
        <taxon>Ascomycota</taxon>
        <taxon>Saccharomycotina</taxon>
        <taxon>Saccharomycetes</taxon>
        <taxon>Saccharomycetales</taxon>
        <taxon>Saccharomycetaceae</taxon>
        <taxon>Lachancea</taxon>
    </lineage>
</organism>
<gene>
    <name evidence="2" type="ORF">LAQU0_S11e00628g</name>
</gene>
<evidence type="ECO:0000313" key="2">
    <source>
        <dbReference type="EMBL" id="CUS23628.1"/>
    </source>
</evidence>
<evidence type="ECO:0000313" key="3">
    <source>
        <dbReference type="Proteomes" id="UP000236544"/>
    </source>
</evidence>
<dbReference type="Proteomes" id="UP000236544">
    <property type="component" value="Unassembled WGS sequence"/>
</dbReference>
<dbReference type="EMBL" id="LN890568">
    <property type="protein sequence ID" value="CUS23628.1"/>
    <property type="molecule type" value="Genomic_DNA"/>
</dbReference>
<feature type="coiled-coil region" evidence="1">
    <location>
        <begin position="68"/>
        <end position="95"/>
    </location>
</feature>
<accession>A0A0P1KTS1</accession>
<protein>
    <submittedName>
        <fullName evidence="2">LAQU0S11e00628g1_1</fullName>
    </submittedName>
</protein>
<dbReference type="AlphaFoldDB" id="A0A0P1KTS1"/>